<dbReference type="Gene3D" id="3.40.50.150">
    <property type="entry name" value="Vaccinia Virus protein VP39"/>
    <property type="match status" value="1"/>
</dbReference>
<keyword evidence="4" id="KW-1185">Reference proteome</keyword>
<dbReference type="Pfam" id="PF04072">
    <property type="entry name" value="LCM"/>
    <property type="match status" value="1"/>
</dbReference>
<reference evidence="3 4" key="1">
    <citation type="journal article" date="2010" name="Stand. Genomic Sci.">
        <title>Complete genome sequence of Segniliparus rotundus type strain (CDC 1076).</title>
        <authorList>
            <person name="Sikorski J."/>
            <person name="Lapidus A."/>
            <person name="Copeland A."/>
            <person name="Misra M."/>
            <person name="Glavina Del Rio T."/>
            <person name="Nolan M."/>
            <person name="Lucas S."/>
            <person name="Chen F."/>
            <person name="Tice H."/>
            <person name="Cheng J.F."/>
            <person name="Jando M."/>
            <person name="Schneider S."/>
            <person name="Bruce D."/>
            <person name="Goodwin L."/>
            <person name="Pitluck S."/>
            <person name="Liolios K."/>
            <person name="Mikhailova N."/>
            <person name="Pati A."/>
            <person name="Ivanova N."/>
            <person name="Mavromatis K."/>
            <person name="Chen A."/>
            <person name="Palaniappan K."/>
            <person name="Chertkov O."/>
            <person name="Land M."/>
            <person name="Hauser L."/>
            <person name="Chang Y.J."/>
            <person name="Jeffries C.D."/>
            <person name="Brettin T."/>
            <person name="Detter J.C."/>
            <person name="Han C."/>
            <person name="Rohde M."/>
            <person name="Goker M."/>
            <person name="Bristow J."/>
            <person name="Eisen J.A."/>
            <person name="Markowitz V."/>
            <person name="Hugenholtz P."/>
            <person name="Kyrpides N.C."/>
            <person name="Klenk H.P."/>
        </authorList>
    </citation>
    <scope>NUCLEOTIDE SEQUENCE [LARGE SCALE GENOMIC DNA]</scope>
    <source>
        <strain evidence="4">ATCC BAA-972 / CDC 1076 / CIP 108378 / DSM 44985 / JCM 13578</strain>
    </source>
</reference>
<dbReference type="RefSeq" id="WP_013139329.1">
    <property type="nucleotide sequence ID" value="NC_014168.1"/>
</dbReference>
<dbReference type="InterPro" id="IPR029063">
    <property type="entry name" value="SAM-dependent_MTases_sf"/>
</dbReference>
<dbReference type="OrthoDB" id="9800233at2"/>
<organism evidence="3 4">
    <name type="scientific">Segniliparus rotundus (strain ATCC BAA-972 / CDC 1076 / CIP 108378 / DSM 44985 / JCM 13578)</name>
    <dbReference type="NCBI Taxonomy" id="640132"/>
    <lineage>
        <taxon>Bacteria</taxon>
        <taxon>Bacillati</taxon>
        <taxon>Actinomycetota</taxon>
        <taxon>Actinomycetes</taxon>
        <taxon>Mycobacteriales</taxon>
        <taxon>Segniliparaceae</taxon>
        <taxon>Segniliparus</taxon>
    </lineage>
</organism>
<accession>D6ZBC7</accession>
<name>D6ZBC7_SEGRD</name>
<dbReference type="InterPro" id="IPR016874">
    <property type="entry name" value="TcmP-like"/>
</dbReference>
<keyword evidence="2 3" id="KW-0808">Transferase</keyword>
<dbReference type="HOGENOM" id="CLU_069348_1_0_11"/>
<gene>
    <name evidence="3" type="ordered locus">Srot_2435</name>
</gene>
<dbReference type="GO" id="GO:0008168">
    <property type="term" value="F:methyltransferase activity"/>
    <property type="evidence" value="ECO:0007669"/>
    <property type="project" value="UniProtKB-KW"/>
</dbReference>
<dbReference type="PANTHER" id="PTHR43619:SF2">
    <property type="entry name" value="S-ADENOSYL-L-METHIONINE-DEPENDENT METHYLTRANSFERASES SUPERFAMILY PROTEIN"/>
    <property type="match status" value="1"/>
</dbReference>
<dbReference type="PANTHER" id="PTHR43619">
    <property type="entry name" value="S-ADENOSYL-L-METHIONINE-DEPENDENT METHYLTRANSFERASE YKTD-RELATED"/>
    <property type="match status" value="1"/>
</dbReference>
<dbReference type="EMBL" id="CP001958">
    <property type="protein sequence ID" value="ADG98879.1"/>
    <property type="molecule type" value="Genomic_DNA"/>
</dbReference>
<dbReference type="AlphaFoldDB" id="D6ZBC7"/>
<evidence type="ECO:0000256" key="2">
    <source>
        <dbReference type="ARBA" id="ARBA00022679"/>
    </source>
</evidence>
<protein>
    <submittedName>
        <fullName evidence="3">O-methyltransferase domain protein</fullName>
    </submittedName>
</protein>
<dbReference type="SUPFAM" id="SSF53335">
    <property type="entry name" value="S-adenosyl-L-methionine-dependent methyltransferases"/>
    <property type="match status" value="1"/>
</dbReference>
<evidence type="ECO:0000313" key="3">
    <source>
        <dbReference type="EMBL" id="ADG98879.1"/>
    </source>
</evidence>
<evidence type="ECO:0000256" key="1">
    <source>
        <dbReference type="ARBA" id="ARBA00022603"/>
    </source>
</evidence>
<dbReference type="Proteomes" id="UP000002247">
    <property type="component" value="Chromosome"/>
</dbReference>
<dbReference type="KEGG" id="srt:Srot_2435"/>
<keyword evidence="1 3" id="KW-0489">Methyltransferase</keyword>
<dbReference type="eggNOG" id="COG3315">
    <property type="taxonomic scope" value="Bacteria"/>
</dbReference>
<dbReference type="STRING" id="640132.Srot_2435"/>
<dbReference type="InterPro" id="IPR007213">
    <property type="entry name" value="Ppm1/Ppm2/Tcmp"/>
</dbReference>
<dbReference type="PIRSF" id="PIRSF028177">
    <property type="entry name" value="Polyketide_synth_Omtfrase_TcmP"/>
    <property type="match status" value="1"/>
</dbReference>
<proteinExistence type="predicted"/>
<evidence type="ECO:0000313" key="4">
    <source>
        <dbReference type="Proteomes" id="UP000002247"/>
    </source>
</evidence>
<sequence>MTEIELRGAAETAIWTLYTRAVEAQRPDSVLDDPTCVQVFEAIDYPYERTFGKDQSGIHGEKSRIFDTVVQGWLAENPRGTVVELGAGLETEFHRVDNGTVSWICVDLPEVIAVRNRFLPATERCRNVAADVRDLSWCDQIEAGPVLVTAQSLLMFLSEEQARELVVAIVKKFPGAEIVFDVISPTVSKRTIKGYDLTEHYRFPVLHWGVKKKDIAALVRQWHPDLRIVKTHSFGAVHGMQKAIKPLALRLPGLREILPNVIHVQSRADR</sequence>
<dbReference type="GO" id="GO:0032259">
    <property type="term" value="P:methylation"/>
    <property type="evidence" value="ECO:0007669"/>
    <property type="project" value="UniProtKB-KW"/>
</dbReference>